<evidence type="ECO:0000313" key="4">
    <source>
        <dbReference type="Proteomes" id="UP001519460"/>
    </source>
</evidence>
<feature type="non-terminal residue" evidence="3">
    <location>
        <position position="324"/>
    </location>
</feature>
<comment type="caution">
    <text evidence="3">The sequence shown here is derived from an EMBL/GenBank/DDBJ whole genome shotgun (WGS) entry which is preliminary data.</text>
</comment>
<dbReference type="Proteomes" id="UP001519460">
    <property type="component" value="Unassembled WGS sequence"/>
</dbReference>
<dbReference type="SUPFAM" id="SSF56496">
    <property type="entry name" value="Fibrinogen C-terminal domain-like"/>
    <property type="match status" value="1"/>
</dbReference>
<evidence type="ECO:0000259" key="2">
    <source>
        <dbReference type="SMART" id="SM00186"/>
    </source>
</evidence>
<dbReference type="Pfam" id="PF00147">
    <property type="entry name" value="Fibrinogen_C"/>
    <property type="match status" value="1"/>
</dbReference>
<dbReference type="PANTHER" id="PTHR19143">
    <property type="entry name" value="FIBRINOGEN/TENASCIN/ANGIOPOEITIN"/>
    <property type="match status" value="1"/>
</dbReference>
<dbReference type="InterPro" id="IPR050373">
    <property type="entry name" value="Fibrinogen_C-term_domain"/>
</dbReference>
<name>A0ABD0M1Q2_9CAEN</name>
<dbReference type="AlphaFoldDB" id="A0ABD0M1Q2"/>
<gene>
    <name evidence="3" type="ORF">BaRGS_00003707</name>
</gene>
<evidence type="ECO:0000313" key="3">
    <source>
        <dbReference type="EMBL" id="KAK7505137.1"/>
    </source>
</evidence>
<sequence length="324" mass="34076">MCLLAVVIGILHVSSASTAAIRVSNYARCPRGKVSSGSDLGVTTARSGLDCARRCSQLTGCAGVNVCPSGLSSQVSCTLISDREPDGCGSLVTASASCFYVQKTDPAVETETSTTQPDTTTPLVCQNGGTLSGSSCVCPIQYSGTACQRLIRDCQEMFENGHTSSSLTGIYTIQPITLGATTVVMNREDASFNQDWATLKAGIPVTIEPEDFFIGLENLHHFLLQAEYELALHVDGRPVSGSARYQNFTVGPESTRYEITYGGYAPGPDPADDGFGTATPPLVFHSSDDSPSGCSTLNGGANWYGAGCTGDGRIFGSEKKWPME</sequence>
<dbReference type="PANTHER" id="PTHR19143:SF458">
    <property type="entry name" value="FIBRINOGEN C-TERMINAL DOMAIN-CONTAINING PROTEIN-RELATED"/>
    <property type="match status" value="1"/>
</dbReference>
<dbReference type="InterPro" id="IPR036056">
    <property type="entry name" value="Fibrinogen-like_C"/>
</dbReference>
<dbReference type="Gene3D" id="3.90.215.10">
    <property type="entry name" value="Gamma Fibrinogen, chain A, domain 1"/>
    <property type="match status" value="1"/>
</dbReference>
<evidence type="ECO:0000256" key="1">
    <source>
        <dbReference type="SAM" id="SignalP"/>
    </source>
</evidence>
<dbReference type="SMART" id="SM00186">
    <property type="entry name" value="FBG"/>
    <property type="match status" value="1"/>
</dbReference>
<keyword evidence="1" id="KW-0732">Signal</keyword>
<dbReference type="EMBL" id="JACVVK020000012">
    <property type="protein sequence ID" value="KAK7505137.1"/>
    <property type="molecule type" value="Genomic_DNA"/>
</dbReference>
<feature type="chain" id="PRO_5044880830" description="Fibrinogen C-terminal domain-containing protein" evidence="1">
    <location>
        <begin position="17"/>
        <end position="324"/>
    </location>
</feature>
<keyword evidence="4" id="KW-1185">Reference proteome</keyword>
<protein>
    <recommendedName>
        <fullName evidence="2">Fibrinogen C-terminal domain-containing protein</fullName>
    </recommendedName>
</protein>
<feature type="signal peptide" evidence="1">
    <location>
        <begin position="1"/>
        <end position="16"/>
    </location>
</feature>
<reference evidence="3 4" key="1">
    <citation type="journal article" date="2023" name="Sci. Data">
        <title>Genome assembly of the Korean intertidal mud-creeper Batillaria attramentaria.</title>
        <authorList>
            <person name="Patra A.K."/>
            <person name="Ho P.T."/>
            <person name="Jun S."/>
            <person name="Lee S.J."/>
            <person name="Kim Y."/>
            <person name="Won Y.J."/>
        </authorList>
    </citation>
    <scope>NUCLEOTIDE SEQUENCE [LARGE SCALE GENOMIC DNA]</scope>
    <source>
        <strain evidence="3">Wonlab-2016</strain>
    </source>
</reference>
<accession>A0ABD0M1Q2</accession>
<organism evidence="3 4">
    <name type="scientific">Batillaria attramentaria</name>
    <dbReference type="NCBI Taxonomy" id="370345"/>
    <lineage>
        <taxon>Eukaryota</taxon>
        <taxon>Metazoa</taxon>
        <taxon>Spiralia</taxon>
        <taxon>Lophotrochozoa</taxon>
        <taxon>Mollusca</taxon>
        <taxon>Gastropoda</taxon>
        <taxon>Caenogastropoda</taxon>
        <taxon>Sorbeoconcha</taxon>
        <taxon>Cerithioidea</taxon>
        <taxon>Batillariidae</taxon>
        <taxon>Batillaria</taxon>
    </lineage>
</organism>
<feature type="domain" description="Fibrinogen C-terminal" evidence="2">
    <location>
        <begin position="149"/>
        <end position="323"/>
    </location>
</feature>
<dbReference type="InterPro" id="IPR014716">
    <property type="entry name" value="Fibrinogen_a/b/g_C_1"/>
</dbReference>
<proteinExistence type="predicted"/>
<dbReference type="InterPro" id="IPR002181">
    <property type="entry name" value="Fibrinogen_a/b/g_C_dom"/>
</dbReference>